<keyword evidence="4" id="KW-1185">Reference proteome</keyword>
<comment type="caution">
    <text evidence="3">The sequence shown here is derived from an EMBL/GenBank/DDBJ whole genome shotgun (WGS) entry which is preliminary data.</text>
</comment>
<protein>
    <recommendedName>
        <fullName evidence="2">Histone deacetylase complex subunit SAP30 Sin3 binding domain-containing protein</fullName>
    </recommendedName>
</protein>
<dbReference type="Pfam" id="PF13867">
    <property type="entry name" value="SAP30_Sin3_bdg"/>
    <property type="match status" value="1"/>
</dbReference>
<feature type="region of interest" description="Disordered" evidence="1">
    <location>
        <begin position="1"/>
        <end position="84"/>
    </location>
</feature>
<organism evidence="3 4">
    <name type="scientific">Fonsecaea erecta</name>
    <dbReference type="NCBI Taxonomy" id="1367422"/>
    <lineage>
        <taxon>Eukaryota</taxon>
        <taxon>Fungi</taxon>
        <taxon>Dikarya</taxon>
        <taxon>Ascomycota</taxon>
        <taxon>Pezizomycotina</taxon>
        <taxon>Eurotiomycetes</taxon>
        <taxon>Chaetothyriomycetidae</taxon>
        <taxon>Chaetothyriales</taxon>
        <taxon>Herpotrichiellaceae</taxon>
        <taxon>Fonsecaea</taxon>
    </lineage>
</organism>
<sequence length="327" mass="35450">MPPARGRNVDDSRSETSSTITNQKEKAVLGPAGGSGVSKGKRFASGLNIPSAGNKTPMNGNGTAPPAATPAATEGDKDPNLPQTEWTTMSVPILRSYRIAHRLHVPAAFNYPHAEVTYKSCDLALRAPSAVHYRRKQHELQLQRRKQRQSKQTTGTGKSHRSKDRDKEKGKIKGAAHTDKLSSIAPSIAQTADPPEVTSDQGHGTPPSPSSSSSTTTNLGPREPASNLATAVRKHFNAQQLSEADTIARFIYVVQQNGRQVRTEGSEGDGSGYFMGSSDLDRDGSWNARYDMGYAQRRGSIKDLNRQHGNLVYIIPHKGIHYFGQAE</sequence>
<dbReference type="Proteomes" id="UP000078343">
    <property type="component" value="Unassembled WGS sequence"/>
</dbReference>
<gene>
    <name evidence="3" type="ORF">AYL99_04754</name>
</gene>
<dbReference type="AlphaFoldDB" id="A0A178ZJA4"/>
<name>A0A178ZJA4_9EURO</name>
<feature type="compositionally biased region" description="Low complexity" evidence="1">
    <location>
        <begin position="63"/>
        <end position="73"/>
    </location>
</feature>
<reference evidence="3 4" key="1">
    <citation type="submission" date="2016-04" db="EMBL/GenBank/DDBJ databases">
        <title>Draft genome of Fonsecaea erecta CBS 125763.</title>
        <authorList>
            <person name="Weiss V.A."/>
            <person name="Vicente V.A."/>
            <person name="Raittz R.T."/>
            <person name="Moreno L.F."/>
            <person name="De Souza E.M."/>
            <person name="Pedrosa F.O."/>
            <person name="Steffens M.B."/>
            <person name="Faoro H."/>
            <person name="Tadra-Sfeir M.Z."/>
            <person name="Najafzadeh M.J."/>
            <person name="Felipe M.S."/>
            <person name="Teixeira M."/>
            <person name="Sun J."/>
            <person name="Xi L."/>
            <person name="Gomes R."/>
            <person name="De Azevedo C.M."/>
            <person name="Salgado C.G."/>
            <person name="Da Silva M.B."/>
            <person name="Nascimento M.F."/>
            <person name="Queiroz-Telles F."/>
            <person name="Attili D.S."/>
            <person name="Gorbushina A."/>
        </authorList>
    </citation>
    <scope>NUCLEOTIDE SEQUENCE [LARGE SCALE GENOMIC DNA]</scope>
    <source>
        <strain evidence="3 4">CBS 125763</strain>
    </source>
</reference>
<evidence type="ECO:0000313" key="3">
    <source>
        <dbReference type="EMBL" id="OAP59752.1"/>
    </source>
</evidence>
<dbReference type="STRING" id="1367422.A0A178ZJA4"/>
<evidence type="ECO:0000256" key="1">
    <source>
        <dbReference type="SAM" id="MobiDB-lite"/>
    </source>
</evidence>
<evidence type="ECO:0000313" key="4">
    <source>
        <dbReference type="Proteomes" id="UP000078343"/>
    </source>
</evidence>
<evidence type="ECO:0000259" key="2">
    <source>
        <dbReference type="Pfam" id="PF13867"/>
    </source>
</evidence>
<feature type="compositionally biased region" description="Basic and acidic residues" evidence="1">
    <location>
        <begin position="163"/>
        <end position="180"/>
    </location>
</feature>
<feature type="region of interest" description="Disordered" evidence="1">
    <location>
        <begin position="134"/>
        <end position="224"/>
    </location>
</feature>
<proteinExistence type="predicted"/>
<dbReference type="GeneID" id="30008922"/>
<accession>A0A178ZJA4</accession>
<dbReference type="EMBL" id="LVYI01000004">
    <property type="protein sequence ID" value="OAP59752.1"/>
    <property type="molecule type" value="Genomic_DNA"/>
</dbReference>
<dbReference type="InterPro" id="IPR038291">
    <property type="entry name" value="SAP30_C_sf"/>
</dbReference>
<dbReference type="OrthoDB" id="510958at2759"/>
<dbReference type="Gene3D" id="6.10.160.20">
    <property type="match status" value="1"/>
</dbReference>
<dbReference type="InterPro" id="IPR025718">
    <property type="entry name" value="SAP30_Sin3-bd"/>
</dbReference>
<dbReference type="RefSeq" id="XP_018693119.1">
    <property type="nucleotide sequence ID" value="XM_018836266.1"/>
</dbReference>
<feature type="domain" description="Histone deacetylase complex subunit SAP30 Sin3 binding" evidence="2">
    <location>
        <begin position="227"/>
        <end position="254"/>
    </location>
</feature>
<feature type="compositionally biased region" description="Basic residues" evidence="1">
    <location>
        <begin position="134"/>
        <end position="149"/>
    </location>
</feature>
<feature type="compositionally biased region" description="Polar residues" evidence="1">
    <location>
        <begin position="51"/>
        <end position="62"/>
    </location>
</feature>